<comment type="function">
    <text evidence="9">Involved in the biosynthesis of ADP-glucose, a building block required for the elongation reactions to produce glycogen. Catalyzes the reaction between ATP and alpha-D-glucose 1-phosphate (G1P) to produce pyrophosphate and ADP-Glc.</text>
</comment>
<feature type="domain" description="Nucleotidyl transferase" evidence="10">
    <location>
        <begin position="9"/>
        <end position="278"/>
    </location>
</feature>
<dbReference type="CDD" id="cd04651">
    <property type="entry name" value="LbH_G1P_AT_C"/>
    <property type="match status" value="1"/>
</dbReference>
<proteinExistence type="inferred from homology"/>
<dbReference type="Pfam" id="PF00483">
    <property type="entry name" value="NTP_transferase"/>
    <property type="match status" value="1"/>
</dbReference>
<evidence type="ECO:0000256" key="5">
    <source>
        <dbReference type="ARBA" id="ARBA00022741"/>
    </source>
</evidence>
<dbReference type="PANTHER" id="PTHR43523">
    <property type="entry name" value="GLUCOSE-1-PHOSPHATE ADENYLYLTRANSFERASE-RELATED"/>
    <property type="match status" value="1"/>
</dbReference>
<dbReference type="Proteomes" id="UP001226577">
    <property type="component" value="Unassembled WGS sequence"/>
</dbReference>
<dbReference type="InterPro" id="IPR023049">
    <property type="entry name" value="GlgC_bac"/>
</dbReference>
<sequence>MPLTKKVLAIVLAGGEGNRLMPLTADRAKPAVPFAGSYRLIDFALSNLVNSRYLQIVVLTQYKSHSLDRHISETWRMSTQLGNYIASVPAQQRVGKSWFLGSANAIYQSLNLIHDANPDIVVVVGADHVYRMDFAQMVAQHVNSGAKATVAAVRQPLHMADQFGVIEVDQNDPQKIAAFVEKPASTPGLAADPSQFLASMGNYVFDADALVAALHVDAERLDTKHDMGGDIIPYFVNRGEAGVYDFTLNDIPGSTERDRTYWRDVGTIDSFYDAHMDLISPLPVFNLYNSEWPIYTRQSISPPAKFVRGENNTIGTALDSIVANGVVISGGVVEGSVLSNDVYVATSGRVIDSVLMDKVQIGEGAVVNRAILDKNVKVPAGAAIGLDPDLDRARGFKVTESGITVLAKGQEVPEPGDEERQLAARHLSLIPNAVKAAAEQYPDVRDTVDKVAGAHAAAAAEATPGARIS</sequence>
<protein>
    <recommendedName>
        <fullName evidence="9">Glucose-1-phosphate adenylyltransferase</fullName>
        <ecNumber evidence="9">2.7.7.27</ecNumber>
    </recommendedName>
    <alternativeName>
        <fullName evidence="9">ADP-glucose pyrophosphorylase</fullName>
        <shortName evidence="9">ADPGlc PPase</shortName>
    </alternativeName>
    <alternativeName>
        <fullName evidence="9">ADP-glucose synthase</fullName>
    </alternativeName>
</protein>
<feature type="site" description="Could play a key role in the communication between the regulatory and the substrate sites" evidence="9">
    <location>
        <position position="98"/>
    </location>
</feature>
<dbReference type="PROSITE" id="PS00809">
    <property type="entry name" value="ADP_GLC_PYROPHOSPH_2"/>
    <property type="match status" value="1"/>
</dbReference>
<dbReference type="CDD" id="cd02508">
    <property type="entry name" value="ADP_Glucose_PP"/>
    <property type="match status" value="1"/>
</dbReference>
<comment type="similarity">
    <text evidence="1 9">Belongs to the bacterial/plant glucose-1-phosphate adenylyltransferase family.</text>
</comment>
<keyword evidence="6 9" id="KW-0067">ATP-binding</keyword>
<evidence type="ECO:0000313" key="12">
    <source>
        <dbReference type="EMBL" id="MDP9887690.1"/>
    </source>
</evidence>
<keyword evidence="8 9" id="KW-0119">Carbohydrate metabolism</keyword>
<dbReference type="InterPro" id="IPR011831">
    <property type="entry name" value="ADP-Glc_PPase"/>
</dbReference>
<reference evidence="12 13" key="1">
    <citation type="submission" date="2023-07" db="EMBL/GenBank/DDBJ databases">
        <title>Sorghum-associated microbial communities from plants grown in Nebraska, USA.</title>
        <authorList>
            <person name="Schachtman D."/>
        </authorList>
    </citation>
    <scope>NUCLEOTIDE SEQUENCE [LARGE SCALE GENOMIC DNA]</scope>
    <source>
        <strain evidence="12 13">CC222</strain>
    </source>
</reference>
<comment type="caution">
    <text evidence="12">The sequence shown here is derived from an EMBL/GenBank/DDBJ whole genome shotgun (WGS) entry which is preliminary data.</text>
</comment>
<dbReference type="InterPro" id="IPR005835">
    <property type="entry name" value="NTP_transferase_dom"/>
</dbReference>
<evidence type="ECO:0000256" key="1">
    <source>
        <dbReference type="ARBA" id="ARBA00010443"/>
    </source>
</evidence>
<feature type="binding site" evidence="9">
    <location>
        <position position="199"/>
    </location>
    <ligand>
        <name>alpha-D-glucose 1-phosphate</name>
        <dbReference type="ChEBI" id="CHEBI:58601"/>
    </ligand>
</feature>
<dbReference type="InterPro" id="IPR056818">
    <property type="entry name" value="GlmU/GlgC-like_hexapep"/>
</dbReference>
<keyword evidence="5 9" id="KW-0547">Nucleotide-binding</keyword>
<evidence type="ECO:0000256" key="7">
    <source>
        <dbReference type="ARBA" id="ARBA00023056"/>
    </source>
</evidence>
<evidence type="ECO:0000256" key="6">
    <source>
        <dbReference type="ARBA" id="ARBA00022840"/>
    </source>
</evidence>
<keyword evidence="2 9" id="KW-0321">Glycogen metabolism</keyword>
<comment type="pathway">
    <text evidence="9">Glycan biosynthesis; glycogen biosynthesis.</text>
</comment>
<dbReference type="InterPro" id="IPR029044">
    <property type="entry name" value="Nucleotide-diphossugar_trans"/>
</dbReference>
<feature type="domain" description="Glucose-1-phosphate adenylyltransferase/Bifunctional protein GlmU-like C-terminal hexapeptide" evidence="11">
    <location>
        <begin position="302"/>
        <end position="405"/>
    </location>
</feature>
<accession>A0ABT9RR32</accession>
<dbReference type="Gene3D" id="2.160.10.10">
    <property type="entry name" value="Hexapeptide repeat proteins"/>
    <property type="match status" value="1"/>
</dbReference>
<dbReference type="EC" id="2.7.7.27" evidence="9"/>
<dbReference type="NCBIfam" id="NF001947">
    <property type="entry name" value="PRK00725.1"/>
    <property type="match status" value="1"/>
</dbReference>
<keyword evidence="7 9" id="KW-0320">Glycogen biosynthesis</keyword>
<comment type="subunit">
    <text evidence="9">Homotetramer.</text>
</comment>
<comment type="caution">
    <text evidence="9">Lacks conserved residue(s) required for the propagation of feature annotation.</text>
</comment>
<dbReference type="EMBL" id="JAUSRE010000005">
    <property type="protein sequence ID" value="MDP9887690.1"/>
    <property type="molecule type" value="Genomic_DNA"/>
</dbReference>
<evidence type="ECO:0000256" key="9">
    <source>
        <dbReference type="HAMAP-Rule" id="MF_00624"/>
    </source>
</evidence>
<dbReference type="HAMAP" id="MF_00624">
    <property type="entry name" value="GlgC"/>
    <property type="match status" value="1"/>
</dbReference>
<feature type="site" description="Could play a key role in the communication between the regulatory and the substrate sites" evidence="9">
    <location>
        <position position="61"/>
    </location>
</feature>
<evidence type="ECO:0000256" key="4">
    <source>
        <dbReference type="ARBA" id="ARBA00022695"/>
    </source>
</evidence>
<evidence type="ECO:0000259" key="11">
    <source>
        <dbReference type="Pfam" id="PF24894"/>
    </source>
</evidence>
<feature type="binding site" evidence="9">
    <location>
        <begin position="181"/>
        <end position="182"/>
    </location>
    <ligand>
        <name>alpha-D-glucose 1-phosphate</name>
        <dbReference type="ChEBI" id="CHEBI:58601"/>
    </ligand>
</feature>
<dbReference type="GO" id="GO:0008878">
    <property type="term" value="F:glucose-1-phosphate adenylyltransferase activity"/>
    <property type="evidence" value="ECO:0007669"/>
    <property type="project" value="UniProtKB-EC"/>
</dbReference>
<feature type="binding site" evidence="9">
    <location>
        <position position="164"/>
    </location>
    <ligand>
        <name>alpha-D-glucose 1-phosphate</name>
        <dbReference type="ChEBI" id="CHEBI:58601"/>
    </ligand>
</feature>
<keyword evidence="13" id="KW-1185">Reference proteome</keyword>
<comment type="catalytic activity">
    <reaction evidence="9">
        <text>alpha-D-glucose 1-phosphate + ATP + H(+) = ADP-alpha-D-glucose + diphosphate</text>
        <dbReference type="Rhea" id="RHEA:12120"/>
        <dbReference type="ChEBI" id="CHEBI:15378"/>
        <dbReference type="ChEBI" id="CHEBI:30616"/>
        <dbReference type="ChEBI" id="CHEBI:33019"/>
        <dbReference type="ChEBI" id="CHEBI:57498"/>
        <dbReference type="ChEBI" id="CHEBI:58601"/>
        <dbReference type="EC" id="2.7.7.27"/>
    </reaction>
</comment>
<dbReference type="SUPFAM" id="SSF51161">
    <property type="entry name" value="Trimeric LpxA-like enzymes"/>
    <property type="match status" value="1"/>
</dbReference>
<dbReference type="RefSeq" id="WP_307305647.1">
    <property type="nucleotide sequence ID" value="NZ_JAUSRE010000005.1"/>
</dbReference>
<name>A0ABT9RR32_9MICC</name>
<evidence type="ECO:0000313" key="13">
    <source>
        <dbReference type="Proteomes" id="UP001226577"/>
    </source>
</evidence>
<dbReference type="PROSITE" id="PS00810">
    <property type="entry name" value="ADP_GLC_PYROPHOSPH_3"/>
    <property type="match status" value="1"/>
</dbReference>
<keyword evidence="3 9" id="KW-0808">Transferase</keyword>
<dbReference type="Pfam" id="PF24894">
    <property type="entry name" value="Hexapep_GlmU"/>
    <property type="match status" value="1"/>
</dbReference>
<dbReference type="NCBIfam" id="TIGR02091">
    <property type="entry name" value="glgC"/>
    <property type="match status" value="1"/>
</dbReference>
<keyword evidence="4 9" id="KW-0548">Nucleotidyltransferase</keyword>
<gene>
    <name evidence="9" type="primary">glgC</name>
    <name evidence="12" type="ORF">J2X98_001268</name>
</gene>
<dbReference type="InterPro" id="IPR005836">
    <property type="entry name" value="ADP_Glu_pyroP_CS"/>
</dbReference>
<evidence type="ECO:0000256" key="2">
    <source>
        <dbReference type="ARBA" id="ARBA00022600"/>
    </source>
</evidence>
<dbReference type="NCBIfam" id="NF002023">
    <property type="entry name" value="PRK00844.1"/>
    <property type="match status" value="1"/>
</dbReference>
<evidence type="ECO:0000256" key="8">
    <source>
        <dbReference type="ARBA" id="ARBA00023277"/>
    </source>
</evidence>
<dbReference type="SUPFAM" id="SSF53448">
    <property type="entry name" value="Nucleotide-diphospho-sugar transferases"/>
    <property type="match status" value="1"/>
</dbReference>
<evidence type="ECO:0000256" key="3">
    <source>
        <dbReference type="ARBA" id="ARBA00022679"/>
    </source>
</evidence>
<dbReference type="PANTHER" id="PTHR43523:SF2">
    <property type="entry name" value="GLUCOSE-1-PHOSPHATE ADENYLYLTRANSFERASE"/>
    <property type="match status" value="1"/>
</dbReference>
<dbReference type="Gene3D" id="3.90.550.10">
    <property type="entry name" value="Spore Coat Polysaccharide Biosynthesis Protein SpsA, Chain A"/>
    <property type="match status" value="1"/>
</dbReference>
<organism evidence="12 13">
    <name type="scientific">Pseudarthrobacter enclensis</name>
    <dbReference type="NCBI Taxonomy" id="993070"/>
    <lineage>
        <taxon>Bacteria</taxon>
        <taxon>Bacillati</taxon>
        <taxon>Actinomycetota</taxon>
        <taxon>Actinomycetes</taxon>
        <taxon>Micrococcales</taxon>
        <taxon>Micrococcaceae</taxon>
        <taxon>Pseudarthrobacter</taxon>
    </lineage>
</organism>
<evidence type="ECO:0000259" key="10">
    <source>
        <dbReference type="Pfam" id="PF00483"/>
    </source>
</evidence>
<dbReference type="InterPro" id="IPR011004">
    <property type="entry name" value="Trimer_LpxA-like_sf"/>
</dbReference>